<reference evidence="1" key="1">
    <citation type="journal article" date="2023" name="Mol. Phylogenet. Evol.">
        <title>Genome-scale phylogeny and comparative genomics of the fungal order Sordariales.</title>
        <authorList>
            <person name="Hensen N."/>
            <person name="Bonometti L."/>
            <person name="Westerberg I."/>
            <person name="Brannstrom I.O."/>
            <person name="Guillou S."/>
            <person name="Cros-Aarteil S."/>
            <person name="Calhoun S."/>
            <person name="Haridas S."/>
            <person name="Kuo A."/>
            <person name="Mondo S."/>
            <person name="Pangilinan J."/>
            <person name="Riley R."/>
            <person name="LaButti K."/>
            <person name="Andreopoulos B."/>
            <person name="Lipzen A."/>
            <person name="Chen C."/>
            <person name="Yan M."/>
            <person name="Daum C."/>
            <person name="Ng V."/>
            <person name="Clum A."/>
            <person name="Steindorff A."/>
            <person name="Ohm R.A."/>
            <person name="Martin F."/>
            <person name="Silar P."/>
            <person name="Natvig D.O."/>
            <person name="Lalanne C."/>
            <person name="Gautier V."/>
            <person name="Ament-Velasquez S.L."/>
            <person name="Kruys A."/>
            <person name="Hutchinson M.I."/>
            <person name="Powell A.J."/>
            <person name="Barry K."/>
            <person name="Miller A.N."/>
            <person name="Grigoriev I.V."/>
            <person name="Debuchy R."/>
            <person name="Gladieux P."/>
            <person name="Hiltunen Thoren M."/>
            <person name="Johannesson H."/>
        </authorList>
    </citation>
    <scope>NUCLEOTIDE SEQUENCE</scope>
    <source>
        <strain evidence="1">CBS 103.79</strain>
    </source>
</reference>
<proteinExistence type="predicted"/>
<sequence>DQFTASRCFTRGWTLQELLAPAELIFHDRHWQRLGSRAKTWMTKSCEDGNLKSKRPTLRVKGSQLRC</sequence>
<organism evidence="1 2">
    <name type="scientific">Staphylotrichum tortipilum</name>
    <dbReference type="NCBI Taxonomy" id="2831512"/>
    <lineage>
        <taxon>Eukaryota</taxon>
        <taxon>Fungi</taxon>
        <taxon>Dikarya</taxon>
        <taxon>Ascomycota</taxon>
        <taxon>Pezizomycotina</taxon>
        <taxon>Sordariomycetes</taxon>
        <taxon>Sordariomycetidae</taxon>
        <taxon>Sordariales</taxon>
        <taxon>Chaetomiaceae</taxon>
        <taxon>Staphylotrichum</taxon>
    </lineage>
</organism>
<gene>
    <name evidence="1" type="ORF">C8A05DRAFT_16078</name>
</gene>
<feature type="non-terminal residue" evidence="1">
    <location>
        <position position="1"/>
    </location>
</feature>
<name>A0AAN6MK98_9PEZI</name>
<dbReference type="EMBL" id="MU855555">
    <property type="protein sequence ID" value="KAK3901781.1"/>
    <property type="molecule type" value="Genomic_DNA"/>
</dbReference>
<evidence type="ECO:0000313" key="1">
    <source>
        <dbReference type="EMBL" id="KAK3901781.1"/>
    </source>
</evidence>
<reference evidence="1" key="2">
    <citation type="submission" date="2023-05" db="EMBL/GenBank/DDBJ databases">
        <authorList>
            <consortium name="Lawrence Berkeley National Laboratory"/>
            <person name="Steindorff A."/>
            <person name="Hensen N."/>
            <person name="Bonometti L."/>
            <person name="Westerberg I."/>
            <person name="Brannstrom I.O."/>
            <person name="Guillou S."/>
            <person name="Cros-Aarteil S."/>
            <person name="Calhoun S."/>
            <person name="Haridas S."/>
            <person name="Kuo A."/>
            <person name="Mondo S."/>
            <person name="Pangilinan J."/>
            <person name="Riley R."/>
            <person name="Labutti K."/>
            <person name="Andreopoulos B."/>
            <person name="Lipzen A."/>
            <person name="Chen C."/>
            <person name="Yanf M."/>
            <person name="Daum C."/>
            <person name="Ng V."/>
            <person name="Clum A."/>
            <person name="Ohm R."/>
            <person name="Martin F."/>
            <person name="Silar P."/>
            <person name="Natvig D."/>
            <person name="Lalanne C."/>
            <person name="Gautier V."/>
            <person name="Ament-Velasquez S.L."/>
            <person name="Kruys A."/>
            <person name="Hutchinson M.I."/>
            <person name="Powell A.J."/>
            <person name="Barry K."/>
            <person name="Miller A.N."/>
            <person name="Grigoriev I.V."/>
            <person name="Debuchy R."/>
            <person name="Gladieux P."/>
            <person name="Thoren M.H."/>
            <person name="Johannesson H."/>
        </authorList>
    </citation>
    <scope>NUCLEOTIDE SEQUENCE</scope>
    <source>
        <strain evidence="1">CBS 103.79</strain>
    </source>
</reference>
<dbReference type="AlphaFoldDB" id="A0AAN6MK98"/>
<protein>
    <submittedName>
        <fullName evidence="1">Uncharacterized protein</fullName>
    </submittedName>
</protein>
<accession>A0AAN6MK98</accession>
<dbReference type="PANTHER" id="PTHR10622:SF10">
    <property type="entry name" value="HET DOMAIN-CONTAINING PROTEIN"/>
    <property type="match status" value="1"/>
</dbReference>
<comment type="caution">
    <text evidence="1">The sequence shown here is derived from an EMBL/GenBank/DDBJ whole genome shotgun (WGS) entry which is preliminary data.</text>
</comment>
<evidence type="ECO:0000313" key="2">
    <source>
        <dbReference type="Proteomes" id="UP001303889"/>
    </source>
</evidence>
<dbReference type="Proteomes" id="UP001303889">
    <property type="component" value="Unassembled WGS sequence"/>
</dbReference>
<dbReference type="PANTHER" id="PTHR10622">
    <property type="entry name" value="HET DOMAIN-CONTAINING PROTEIN"/>
    <property type="match status" value="1"/>
</dbReference>
<keyword evidence="2" id="KW-1185">Reference proteome</keyword>